<keyword evidence="1" id="KW-0472">Membrane</keyword>
<protein>
    <submittedName>
        <fullName evidence="2">Uncharacterized protein</fullName>
    </submittedName>
</protein>
<feature type="transmembrane region" description="Helical" evidence="1">
    <location>
        <begin position="17"/>
        <end position="35"/>
    </location>
</feature>
<evidence type="ECO:0000256" key="1">
    <source>
        <dbReference type="SAM" id="Phobius"/>
    </source>
</evidence>
<dbReference type="EMBL" id="CADCTY010001550">
    <property type="protein sequence ID" value="CAA9375486.1"/>
    <property type="molecule type" value="Genomic_DNA"/>
</dbReference>
<organism evidence="2">
    <name type="scientific">uncultured Leptolyngbya sp</name>
    <dbReference type="NCBI Taxonomy" id="332963"/>
    <lineage>
        <taxon>Bacteria</taxon>
        <taxon>Bacillati</taxon>
        <taxon>Cyanobacteriota</taxon>
        <taxon>Cyanophyceae</taxon>
        <taxon>Leptolyngbyales</taxon>
        <taxon>Leptolyngbyaceae</taxon>
        <taxon>Leptolyngbya group</taxon>
        <taxon>Leptolyngbya</taxon>
        <taxon>environmental samples</taxon>
    </lineage>
</organism>
<sequence length="134" mass="14993">MFKPRWLLALSRLGLELWLPLPLLGLGFWIVGGVATDQVLSRAYNPGVHLQVNQPNLRRRSLLLPSTTVLSIRVLINRPQGISQVKINPTHSALKELTFEFPTTEASQVEAAIARELDLAPAVVRRLIHYQIAD</sequence>
<gene>
    <name evidence="2" type="ORF">AVDCRST_MAG94-4507</name>
</gene>
<reference evidence="2" key="1">
    <citation type="submission" date="2020-02" db="EMBL/GenBank/DDBJ databases">
        <authorList>
            <person name="Meier V. D."/>
        </authorList>
    </citation>
    <scope>NUCLEOTIDE SEQUENCE</scope>
    <source>
        <strain evidence="2">AVDCRST_MAG94</strain>
    </source>
</reference>
<keyword evidence="1" id="KW-1133">Transmembrane helix</keyword>
<keyword evidence="1" id="KW-0812">Transmembrane</keyword>
<evidence type="ECO:0000313" key="2">
    <source>
        <dbReference type="EMBL" id="CAA9375486.1"/>
    </source>
</evidence>
<accession>A0A6J4N1N8</accession>
<proteinExistence type="predicted"/>
<dbReference type="AlphaFoldDB" id="A0A6J4N1N8"/>
<name>A0A6J4N1N8_9CYAN</name>